<dbReference type="Proteomes" id="UP001596512">
    <property type="component" value="Unassembled WGS sequence"/>
</dbReference>
<accession>A0ABW2TTH6</accession>
<protein>
    <recommendedName>
        <fullName evidence="4">ATP/GTP-binding protein</fullName>
    </recommendedName>
</protein>
<sequence length="92" mass="10363">MPRRNRPQSPEPRPLGGGLANQRRESGADGEWLVRSVPGTHATKTYRCPGCDHEIRPGTAHVVVWSAEEGGTVADRRHWHSGCWAARSRRRW</sequence>
<proteinExistence type="predicted"/>
<feature type="region of interest" description="Disordered" evidence="1">
    <location>
        <begin position="1"/>
        <end position="31"/>
    </location>
</feature>
<evidence type="ECO:0000313" key="3">
    <source>
        <dbReference type="Proteomes" id="UP001596512"/>
    </source>
</evidence>
<name>A0ABW2TTH6_9PSEU</name>
<reference evidence="3" key="1">
    <citation type="journal article" date="2019" name="Int. J. Syst. Evol. Microbiol.">
        <title>The Global Catalogue of Microorganisms (GCM) 10K type strain sequencing project: providing services to taxonomists for standard genome sequencing and annotation.</title>
        <authorList>
            <consortium name="The Broad Institute Genomics Platform"/>
            <consortium name="The Broad Institute Genome Sequencing Center for Infectious Disease"/>
            <person name="Wu L."/>
            <person name="Ma J."/>
        </authorList>
    </citation>
    <scope>NUCLEOTIDE SEQUENCE [LARGE SCALE GENOMIC DNA]</scope>
    <source>
        <strain evidence="3">JCM 17695</strain>
    </source>
</reference>
<dbReference type="EMBL" id="JBHTEY010000004">
    <property type="protein sequence ID" value="MFC7617122.1"/>
    <property type="molecule type" value="Genomic_DNA"/>
</dbReference>
<evidence type="ECO:0008006" key="4">
    <source>
        <dbReference type="Google" id="ProtNLM"/>
    </source>
</evidence>
<evidence type="ECO:0000313" key="2">
    <source>
        <dbReference type="EMBL" id="MFC7617122.1"/>
    </source>
</evidence>
<gene>
    <name evidence="2" type="ORF">ACFQV2_30570</name>
</gene>
<organism evidence="2 3">
    <name type="scientific">Actinokineospora soli</name>
    <dbReference type="NCBI Taxonomy" id="1048753"/>
    <lineage>
        <taxon>Bacteria</taxon>
        <taxon>Bacillati</taxon>
        <taxon>Actinomycetota</taxon>
        <taxon>Actinomycetes</taxon>
        <taxon>Pseudonocardiales</taxon>
        <taxon>Pseudonocardiaceae</taxon>
        <taxon>Actinokineospora</taxon>
    </lineage>
</organism>
<comment type="caution">
    <text evidence="2">The sequence shown here is derived from an EMBL/GenBank/DDBJ whole genome shotgun (WGS) entry which is preliminary data.</text>
</comment>
<keyword evidence="3" id="KW-1185">Reference proteome</keyword>
<evidence type="ECO:0000256" key="1">
    <source>
        <dbReference type="SAM" id="MobiDB-lite"/>
    </source>
</evidence>